<protein>
    <submittedName>
        <fullName evidence="1">Uncharacterized protein</fullName>
    </submittedName>
</protein>
<accession>A0A3T1CZ96</accession>
<sequence length="60" mass="7117">MFVLYNKRITRKYLVLLVLKPHTLRILNSITERMDEEYAEKHGNSSFRRGTNYINSLSSV</sequence>
<gene>
    <name evidence="1" type="ORF">KCTCHS21_05530</name>
</gene>
<keyword evidence="2" id="KW-1185">Reference proteome</keyword>
<dbReference type="AlphaFoldDB" id="A0A3T1CZ96"/>
<name>A0A3T1CZ96_9BACL</name>
<proteinExistence type="predicted"/>
<dbReference type="KEGG" id="cohn:KCTCHS21_05530"/>
<organism evidence="1 2">
    <name type="scientific">Cohnella abietis</name>
    <dbReference type="NCBI Taxonomy" id="2507935"/>
    <lineage>
        <taxon>Bacteria</taxon>
        <taxon>Bacillati</taxon>
        <taxon>Bacillota</taxon>
        <taxon>Bacilli</taxon>
        <taxon>Bacillales</taxon>
        <taxon>Paenibacillaceae</taxon>
        <taxon>Cohnella</taxon>
    </lineage>
</organism>
<dbReference type="Proteomes" id="UP000289856">
    <property type="component" value="Chromosome"/>
</dbReference>
<evidence type="ECO:0000313" key="1">
    <source>
        <dbReference type="EMBL" id="BBI31154.1"/>
    </source>
</evidence>
<dbReference type="EMBL" id="AP019400">
    <property type="protein sequence ID" value="BBI31154.1"/>
    <property type="molecule type" value="Genomic_DNA"/>
</dbReference>
<reference evidence="1 2" key="1">
    <citation type="submission" date="2019-01" db="EMBL/GenBank/DDBJ databases">
        <title>Complete genome sequence of Cohnella hallensis HS21 isolated from Korean fir (Abies koreana) rhizospheric soil.</title>
        <authorList>
            <person name="Jiang L."/>
            <person name="Kang S.W."/>
            <person name="Kim S."/>
            <person name="Jung J."/>
            <person name="Kim C.Y."/>
            <person name="Kim D.H."/>
            <person name="Kim S.W."/>
            <person name="Lee J."/>
        </authorList>
    </citation>
    <scope>NUCLEOTIDE SEQUENCE [LARGE SCALE GENOMIC DNA]</scope>
    <source>
        <strain evidence="1 2">HS21</strain>
    </source>
</reference>
<evidence type="ECO:0000313" key="2">
    <source>
        <dbReference type="Proteomes" id="UP000289856"/>
    </source>
</evidence>